<evidence type="ECO:0000313" key="3">
    <source>
        <dbReference type="Proteomes" id="UP001339911"/>
    </source>
</evidence>
<keyword evidence="3" id="KW-1185">Reference proteome</keyword>
<evidence type="ECO:0000313" key="2">
    <source>
        <dbReference type="EMBL" id="MEE6306560.1"/>
    </source>
</evidence>
<reference evidence="2 3" key="1">
    <citation type="submission" date="2024-01" db="EMBL/GenBank/DDBJ databases">
        <title>Genome insights into Plantactinospora veratri sp. nov.</title>
        <authorList>
            <person name="Wang L."/>
        </authorList>
    </citation>
    <scope>NUCLEOTIDE SEQUENCE [LARGE SCALE GENOMIC DNA]</scope>
    <source>
        <strain evidence="2 3">NEAU-FHS4</strain>
    </source>
</reference>
<feature type="compositionally biased region" description="Low complexity" evidence="1">
    <location>
        <begin position="305"/>
        <end position="322"/>
    </location>
</feature>
<protein>
    <submittedName>
        <fullName evidence="2">Uncharacterized protein</fullName>
    </submittedName>
</protein>
<sequence length="551" mass="59020">MLGFGPVARLARALRRVYEQAGRPPLERMRLGPSSSTANLSRAKNGQVMPTWECVEAFLRGCDVTGGETYHDVLRIWEETAAAAAAFRPDLANCETEDDLVDALLALAAGQGLTVDGRLDTAVLARRLVEAAGSVIGETKKDRKKWTVRPVPEPEMVAEFVDRARPPTEPVLDHVVFACGGIDGDVRYWRKHLARIHELRRKDHLLAEIGSPLPASPPRVRLLPETTAPAIPAPRRPEPVPSIPAPVPSAPAPSPVSPSPVPPRWAGIVWTRRRVLGAVAGAAGVALAGAGGVLLAVRGGDRETPAAPTTPSSPPVGSGAPVLPETSVRHRLHHLADLVRQGSDAPATGRYAYTRIQFWSRETTPAGRDGALTVEEERLWWAEDLSGLRIVIRTDRGAEVRTSDPSPPGGMTIVVRYPSVDPTILAGQLDAEQPHAGPVGRLRAVASVNMFHPLDRQQRAAVLTVLAETEGLSYRGAMQDQAGRDGIAISADVVASGPVRERVTLMFSTTTGELLSQETSRLPGPGGPDPAYGATSDYTLFLERSRTNRRG</sequence>
<gene>
    <name evidence="2" type="ORF">V1634_06935</name>
</gene>
<feature type="region of interest" description="Disordered" evidence="1">
    <location>
        <begin position="301"/>
        <end position="323"/>
    </location>
</feature>
<organism evidence="2 3">
    <name type="scientific">Plantactinospora veratri</name>
    <dbReference type="NCBI Taxonomy" id="1436122"/>
    <lineage>
        <taxon>Bacteria</taxon>
        <taxon>Bacillati</taxon>
        <taxon>Actinomycetota</taxon>
        <taxon>Actinomycetes</taxon>
        <taxon>Micromonosporales</taxon>
        <taxon>Micromonosporaceae</taxon>
        <taxon>Plantactinospora</taxon>
    </lineage>
</organism>
<name>A0ABU7S9D7_9ACTN</name>
<comment type="caution">
    <text evidence="2">The sequence shown here is derived from an EMBL/GenBank/DDBJ whole genome shotgun (WGS) entry which is preliminary data.</text>
</comment>
<feature type="compositionally biased region" description="Pro residues" evidence="1">
    <location>
        <begin position="231"/>
        <end position="261"/>
    </location>
</feature>
<dbReference type="RefSeq" id="WP_331206907.1">
    <property type="nucleotide sequence ID" value="NZ_JAZGQL010000005.1"/>
</dbReference>
<accession>A0ABU7S9D7</accession>
<dbReference type="Proteomes" id="UP001339911">
    <property type="component" value="Unassembled WGS sequence"/>
</dbReference>
<proteinExistence type="predicted"/>
<feature type="region of interest" description="Disordered" evidence="1">
    <location>
        <begin position="514"/>
        <end position="551"/>
    </location>
</feature>
<dbReference type="EMBL" id="JAZGQL010000005">
    <property type="protein sequence ID" value="MEE6306560.1"/>
    <property type="molecule type" value="Genomic_DNA"/>
</dbReference>
<feature type="region of interest" description="Disordered" evidence="1">
    <location>
        <begin position="229"/>
        <end position="261"/>
    </location>
</feature>
<evidence type="ECO:0000256" key="1">
    <source>
        <dbReference type="SAM" id="MobiDB-lite"/>
    </source>
</evidence>